<dbReference type="AlphaFoldDB" id="A0A1I1AJ52"/>
<name>A0A1I1AJ52_9FIRM</name>
<dbReference type="Proteomes" id="UP000198838">
    <property type="component" value="Unassembled WGS sequence"/>
</dbReference>
<proteinExistence type="predicted"/>
<organism evidence="1 2">
    <name type="scientific">Acetitomaculum ruminis DSM 5522</name>
    <dbReference type="NCBI Taxonomy" id="1120918"/>
    <lineage>
        <taxon>Bacteria</taxon>
        <taxon>Bacillati</taxon>
        <taxon>Bacillota</taxon>
        <taxon>Clostridia</taxon>
        <taxon>Lachnospirales</taxon>
        <taxon>Lachnospiraceae</taxon>
        <taxon>Acetitomaculum</taxon>
    </lineage>
</organism>
<sequence length="300" mass="35040">MYLHNDKELFNDIVALTAERIGQAQDIVEKDYYVTMILRKLSACEYPVCFKGGTSLSKAYSVIDRFSEDIDITFTEHLGENRRKKLKYNILKPIADNIGLEITNWDSIESDKEYNHYDMAYDSIVGDPFLDTYVKLETALMSYAFPTVEREISNYIYQALKEEEPDLLEEYGLTPFTMQVQALERTLIDKVFALCDYYLQDKPARNSRHLYDIYKIANEITVTNDFRKLITEVRAHRQSMKNDISPAADNSVEIPALIKKFCEKDFYADDYEKTTKNLISDDISYNEVKTFIQDFTKDLF</sequence>
<dbReference type="GO" id="GO:0016740">
    <property type="term" value="F:transferase activity"/>
    <property type="evidence" value="ECO:0007669"/>
    <property type="project" value="UniProtKB-KW"/>
</dbReference>
<dbReference type="EMBL" id="FOJY01000029">
    <property type="protein sequence ID" value="SFB38049.1"/>
    <property type="molecule type" value="Genomic_DNA"/>
</dbReference>
<dbReference type="RefSeq" id="WP_092874779.1">
    <property type="nucleotide sequence ID" value="NZ_FOJY01000029.1"/>
</dbReference>
<accession>A0A1I1AJ52</accession>
<dbReference type="Pfam" id="PF08843">
    <property type="entry name" value="AbiEii"/>
    <property type="match status" value="1"/>
</dbReference>
<evidence type="ECO:0000313" key="1">
    <source>
        <dbReference type="EMBL" id="SFB38049.1"/>
    </source>
</evidence>
<keyword evidence="2" id="KW-1185">Reference proteome</keyword>
<dbReference type="Gene3D" id="3.10.450.620">
    <property type="entry name" value="JHP933, nucleotidyltransferase-like core domain"/>
    <property type="match status" value="1"/>
</dbReference>
<dbReference type="OrthoDB" id="9780929at2"/>
<gene>
    <name evidence="1" type="ORF">SAMN05216249_1292</name>
</gene>
<keyword evidence="1" id="KW-0808">Transferase</keyword>
<dbReference type="InterPro" id="IPR014942">
    <property type="entry name" value="AbiEii"/>
</dbReference>
<protein>
    <submittedName>
        <fullName evidence="1">Nucleotidyl transferase AbiEii toxin, Type IV TA system</fullName>
    </submittedName>
</protein>
<dbReference type="STRING" id="1120918.SAMN05216249_1292"/>
<evidence type="ECO:0000313" key="2">
    <source>
        <dbReference type="Proteomes" id="UP000198838"/>
    </source>
</evidence>
<reference evidence="1 2" key="1">
    <citation type="submission" date="2016-10" db="EMBL/GenBank/DDBJ databases">
        <authorList>
            <person name="de Groot N.N."/>
        </authorList>
    </citation>
    <scope>NUCLEOTIDE SEQUENCE [LARGE SCALE GENOMIC DNA]</scope>
    <source>
        <strain evidence="1 2">DSM 5522</strain>
    </source>
</reference>